<name>A0A218P328_THECE</name>
<accession>A0A218P328</accession>
<dbReference type="EMBL" id="CP014854">
    <property type="protein sequence ID" value="ASI99323.1"/>
    <property type="molecule type" value="Genomic_DNA"/>
</dbReference>
<dbReference type="KEGG" id="tce:A3L02_06995"/>
<dbReference type="GeneID" id="33324493"/>
<dbReference type="RefSeq" id="WP_088863257.1">
    <property type="nucleotide sequence ID" value="NZ_CP014854.1"/>
</dbReference>
<protein>
    <recommendedName>
        <fullName evidence="3">DUF835 domain-containing protein</fullName>
    </recommendedName>
</protein>
<organism evidence="1 2">
    <name type="scientific">Thermococcus celer Vu 13 = JCM 8558</name>
    <dbReference type="NCBI Taxonomy" id="1293037"/>
    <lineage>
        <taxon>Archaea</taxon>
        <taxon>Methanobacteriati</taxon>
        <taxon>Methanobacteriota</taxon>
        <taxon>Thermococci</taxon>
        <taxon>Thermococcales</taxon>
        <taxon>Thermococcaceae</taxon>
        <taxon>Thermococcus</taxon>
    </lineage>
</organism>
<evidence type="ECO:0000313" key="1">
    <source>
        <dbReference type="EMBL" id="ASI99323.1"/>
    </source>
</evidence>
<dbReference type="OrthoDB" id="95564at2157"/>
<sequence>MKFREYLKEIRPGESVMIEHTSLSKHPLLFHAIGETHGWNRMLIVDIIDSVLPILRWLRLSEFHVPENVARIKAGGVSRWGRIILEVDPHKDPGIFLSKFNRKLREHYSKNPETVTVILNPERLVPIQDGDRHFIQSMANLAAAFIGNPKRTTFYFVNREMAEKTYLGLLEEAFTRVLVVGDDGKVLIAKSPHHDEEGNELEI</sequence>
<dbReference type="Proteomes" id="UP000197156">
    <property type="component" value="Chromosome"/>
</dbReference>
<dbReference type="AlphaFoldDB" id="A0A218P328"/>
<keyword evidence="2" id="KW-1185">Reference proteome</keyword>
<dbReference type="InterPro" id="IPR005489">
    <property type="entry name" value="DUF257"/>
</dbReference>
<evidence type="ECO:0000313" key="2">
    <source>
        <dbReference type="Proteomes" id="UP000197156"/>
    </source>
</evidence>
<dbReference type="Pfam" id="PF03192">
    <property type="entry name" value="DUF257"/>
    <property type="match status" value="1"/>
</dbReference>
<dbReference type="Gene3D" id="3.40.50.11570">
    <property type="entry name" value="Protein of unknown function DUF257"/>
    <property type="match status" value="1"/>
</dbReference>
<proteinExistence type="predicted"/>
<reference evidence="1 2" key="1">
    <citation type="submission" date="2016-03" db="EMBL/GenBank/DDBJ databases">
        <title>Complete genome sequence of Thermococcus celer.</title>
        <authorList>
            <person name="Oger P.M."/>
        </authorList>
    </citation>
    <scope>NUCLEOTIDE SEQUENCE [LARGE SCALE GENOMIC DNA]</scope>
    <source>
        <strain evidence="1 2">Vu 13</strain>
    </source>
</reference>
<gene>
    <name evidence="1" type="ORF">A3L02_06995</name>
</gene>
<evidence type="ECO:0008006" key="3">
    <source>
        <dbReference type="Google" id="ProtNLM"/>
    </source>
</evidence>